<dbReference type="PANTHER" id="PTHR30509">
    <property type="entry name" value="P-HYDROXYBENZOIC ACID EFFLUX PUMP SUBUNIT-RELATED"/>
    <property type="match status" value="1"/>
</dbReference>
<dbReference type="GO" id="GO:0005886">
    <property type="term" value="C:plasma membrane"/>
    <property type="evidence" value="ECO:0007669"/>
    <property type="project" value="UniProtKB-SubCell"/>
</dbReference>
<keyword evidence="9" id="KW-1185">Reference proteome</keyword>
<dbReference type="InterPro" id="IPR049453">
    <property type="entry name" value="Memb_transporter_dom"/>
</dbReference>
<dbReference type="EMBL" id="RXIC02000020">
    <property type="protein sequence ID" value="KAB1224056.1"/>
    <property type="molecule type" value="Genomic_DNA"/>
</dbReference>
<feature type="domain" description="Integral membrane bound transporter" evidence="7">
    <location>
        <begin position="16"/>
        <end position="116"/>
    </location>
</feature>
<evidence type="ECO:0000256" key="6">
    <source>
        <dbReference type="SAM" id="Phobius"/>
    </source>
</evidence>
<comment type="subcellular location">
    <subcellularLocation>
        <location evidence="1">Cell membrane</location>
        <topology evidence="1">Multi-pass membrane protein</topology>
    </subcellularLocation>
</comment>
<dbReference type="Pfam" id="PF13515">
    <property type="entry name" value="FUSC_2"/>
    <property type="match status" value="1"/>
</dbReference>
<evidence type="ECO:0000259" key="7">
    <source>
        <dbReference type="Pfam" id="PF13515"/>
    </source>
</evidence>
<reference evidence="8 9" key="1">
    <citation type="journal article" date="2019" name="Plant Biotechnol. J.">
        <title>The red bayberry genome and genetic basis of sex determination.</title>
        <authorList>
            <person name="Jia H.M."/>
            <person name="Jia H.J."/>
            <person name="Cai Q.L."/>
            <person name="Wang Y."/>
            <person name="Zhao H.B."/>
            <person name="Yang W.F."/>
            <person name="Wang G.Y."/>
            <person name="Li Y.H."/>
            <person name="Zhan D.L."/>
            <person name="Shen Y.T."/>
            <person name="Niu Q.F."/>
            <person name="Chang L."/>
            <person name="Qiu J."/>
            <person name="Zhao L."/>
            <person name="Xie H.B."/>
            <person name="Fu W.Y."/>
            <person name="Jin J."/>
            <person name="Li X.W."/>
            <person name="Jiao Y."/>
            <person name="Zhou C.C."/>
            <person name="Tu T."/>
            <person name="Chai C.Y."/>
            <person name="Gao J.L."/>
            <person name="Fan L.J."/>
            <person name="van de Weg E."/>
            <person name="Wang J.Y."/>
            <person name="Gao Z.S."/>
        </authorList>
    </citation>
    <scope>NUCLEOTIDE SEQUENCE [LARGE SCALE GENOMIC DNA]</scope>
    <source>
        <tissue evidence="8">Leaves</tissue>
    </source>
</reference>
<dbReference type="Proteomes" id="UP000516437">
    <property type="component" value="Chromosome 2"/>
</dbReference>
<evidence type="ECO:0000256" key="4">
    <source>
        <dbReference type="ARBA" id="ARBA00022989"/>
    </source>
</evidence>
<proteinExistence type="predicted"/>
<dbReference type="PANTHER" id="PTHR30509:SF34">
    <property type="entry name" value="F3L24.34 PROTEIN"/>
    <property type="match status" value="1"/>
</dbReference>
<evidence type="ECO:0000256" key="3">
    <source>
        <dbReference type="ARBA" id="ARBA00022692"/>
    </source>
</evidence>
<feature type="transmembrane region" description="Helical" evidence="6">
    <location>
        <begin position="70"/>
        <end position="87"/>
    </location>
</feature>
<organism evidence="8 9">
    <name type="scientific">Morella rubra</name>
    <name type="common">Chinese bayberry</name>
    <dbReference type="NCBI Taxonomy" id="262757"/>
    <lineage>
        <taxon>Eukaryota</taxon>
        <taxon>Viridiplantae</taxon>
        <taxon>Streptophyta</taxon>
        <taxon>Embryophyta</taxon>
        <taxon>Tracheophyta</taxon>
        <taxon>Spermatophyta</taxon>
        <taxon>Magnoliopsida</taxon>
        <taxon>eudicotyledons</taxon>
        <taxon>Gunneridae</taxon>
        <taxon>Pentapetalae</taxon>
        <taxon>rosids</taxon>
        <taxon>fabids</taxon>
        <taxon>Fagales</taxon>
        <taxon>Myricaceae</taxon>
        <taxon>Morella</taxon>
    </lineage>
</organism>
<protein>
    <recommendedName>
        <fullName evidence="7">Integral membrane bound transporter domain-containing protein</fullName>
    </recommendedName>
</protein>
<gene>
    <name evidence="8" type="ORF">CJ030_MR2G006151</name>
</gene>
<feature type="transmembrane region" description="Helical" evidence="6">
    <location>
        <begin position="99"/>
        <end position="120"/>
    </location>
</feature>
<dbReference type="AlphaFoldDB" id="A0A6A1WHZ8"/>
<keyword evidence="5 6" id="KW-0472">Membrane</keyword>
<dbReference type="OrthoDB" id="68611at2759"/>
<sequence length="390" mass="43489">MDIGQDSNCHQFVTGRQATFTLANARAQGTAMGSVYGILCSYIFQQLGDFRFLALIPWIVFTSFLMHNRMYGQAGGISAVIGASLILGRKNYGRPTEFAIARITEACIGLICFLVVEILLNPTRAATLAKTELSESLGALQDWINDMVPCSSVKKMPASTLLALRGKQNKLKTHITQLEKSIAEAELEPNFWFLPFHGSCYGKLLTSLSKMVNLLTFVAYQTEFLSKVPEISGFDIKELQEHMDDDLEIFKSKVGSSLKCLQKLTSIKTLAALEKELQKKVVSNDMELGKSANANASRLLCTDEKEVEIIISSSLRLLNEETDTVYAKEGEEKRKSQIVLCLRGLVFCINSLIRETMEIEKEVKELVKWENPSSHVNLNEISCKIQSLHT</sequence>
<keyword evidence="2" id="KW-1003">Cell membrane</keyword>
<keyword evidence="4 6" id="KW-1133">Transmembrane helix</keyword>
<evidence type="ECO:0000313" key="8">
    <source>
        <dbReference type="EMBL" id="KAB1224056.1"/>
    </source>
</evidence>
<comment type="caution">
    <text evidence="8">The sequence shown here is derived from an EMBL/GenBank/DDBJ whole genome shotgun (WGS) entry which is preliminary data.</text>
</comment>
<evidence type="ECO:0000256" key="5">
    <source>
        <dbReference type="ARBA" id="ARBA00023136"/>
    </source>
</evidence>
<name>A0A6A1WHZ8_9ROSI</name>
<evidence type="ECO:0000313" key="9">
    <source>
        <dbReference type="Proteomes" id="UP000516437"/>
    </source>
</evidence>
<evidence type="ECO:0000256" key="2">
    <source>
        <dbReference type="ARBA" id="ARBA00022475"/>
    </source>
</evidence>
<evidence type="ECO:0000256" key="1">
    <source>
        <dbReference type="ARBA" id="ARBA00004651"/>
    </source>
</evidence>
<keyword evidence="3 6" id="KW-0812">Transmembrane</keyword>
<accession>A0A6A1WHZ8</accession>